<comment type="similarity">
    <text evidence="1">Belongs to the CutA family.</text>
</comment>
<dbReference type="InterPro" id="IPR004323">
    <property type="entry name" value="Ion_tolerance_CutA"/>
</dbReference>
<dbReference type="PANTHER" id="PTHR23419:SF8">
    <property type="entry name" value="FI09726P"/>
    <property type="match status" value="1"/>
</dbReference>
<dbReference type="InterPro" id="IPR015867">
    <property type="entry name" value="N-reg_PII/ATP_PRibTrfase_C"/>
</dbReference>
<comment type="caution">
    <text evidence="2">The sequence shown here is derived from an EMBL/GenBank/DDBJ whole genome shotgun (WGS) entry which is preliminary data.</text>
</comment>
<dbReference type="EMBL" id="RJVP01000002">
    <property type="protein sequence ID" value="ROH87295.1"/>
    <property type="molecule type" value="Genomic_DNA"/>
</dbReference>
<dbReference type="InterPro" id="IPR011322">
    <property type="entry name" value="N-reg_PII-like_a/b"/>
</dbReference>
<dbReference type="PANTHER" id="PTHR23419">
    <property type="entry name" value="DIVALENT CATION TOLERANCE CUTA-RELATED"/>
    <property type="match status" value="1"/>
</dbReference>
<gene>
    <name evidence="2" type="ORF">ED236_03925</name>
</gene>
<keyword evidence="3" id="KW-1185">Reference proteome</keyword>
<dbReference type="AlphaFoldDB" id="A0A3N0V3L4"/>
<dbReference type="Gene3D" id="3.30.70.120">
    <property type="match status" value="1"/>
</dbReference>
<dbReference type="GO" id="GO:0005507">
    <property type="term" value="F:copper ion binding"/>
    <property type="evidence" value="ECO:0007669"/>
    <property type="project" value="TreeGrafter"/>
</dbReference>
<sequence length="106" mass="11753">MPSLMIALTTLPSRDAAAALARHLVDARLAACVNILPACHSIYRWQGKVEAADEVLLIIKTSKTRQLALEQLICNMHPYELPELLYVPIAGGLNAYIQWIQQETLS</sequence>
<name>A0A3N0V3L4_9PROT</name>
<dbReference type="Pfam" id="PF03091">
    <property type="entry name" value="CutA1"/>
    <property type="match status" value="1"/>
</dbReference>
<evidence type="ECO:0000256" key="1">
    <source>
        <dbReference type="ARBA" id="ARBA00010169"/>
    </source>
</evidence>
<dbReference type="GO" id="GO:0010038">
    <property type="term" value="P:response to metal ion"/>
    <property type="evidence" value="ECO:0007669"/>
    <property type="project" value="InterPro"/>
</dbReference>
<proteinExistence type="inferred from homology"/>
<organism evidence="2 3">
    <name type="scientific">Pseudomethylobacillus aquaticus</name>
    <dbReference type="NCBI Taxonomy" id="2676064"/>
    <lineage>
        <taxon>Bacteria</taxon>
        <taxon>Pseudomonadati</taxon>
        <taxon>Pseudomonadota</taxon>
        <taxon>Betaproteobacteria</taxon>
        <taxon>Nitrosomonadales</taxon>
        <taxon>Methylophilaceae</taxon>
        <taxon>Pseudomethylobacillus</taxon>
    </lineage>
</organism>
<accession>A0A3N0V3L4</accession>
<dbReference type="SUPFAM" id="SSF54913">
    <property type="entry name" value="GlnB-like"/>
    <property type="match status" value="1"/>
</dbReference>
<evidence type="ECO:0000313" key="3">
    <source>
        <dbReference type="Proteomes" id="UP000275137"/>
    </source>
</evidence>
<protein>
    <submittedName>
        <fullName evidence="2">Divalent-cation tolerance protein CutA</fullName>
    </submittedName>
</protein>
<reference evidence="2 3" key="1">
    <citation type="submission" date="2018-10" db="EMBL/GenBank/DDBJ databases">
        <authorList>
            <person name="Chen W.-M."/>
        </authorList>
    </citation>
    <scope>NUCLEOTIDE SEQUENCE [LARGE SCALE GENOMIC DNA]</scope>
    <source>
        <strain evidence="2 3">H-5</strain>
    </source>
</reference>
<dbReference type="Proteomes" id="UP000275137">
    <property type="component" value="Unassembled WGS sequence"/>
</dbReference>
<evidence type="ECO:0000313" key="2">
    <source>
        <dbReference type="EMBL" id="ROH87295.1"/>
    </source>
</evidence>